<accession>A0A2B4SGP4</accession>
<dbReference type="Proteomes" id="UP000225706">
    <property type="component" value="Unassembled WGS sequence"/>
</dbReference>
<evidence type="ECO:0000313" key="2">
    <source>
        <dbReference type="EMBL" id="PFX29061.1"/>
    </source>
</evidence>
<keyword evidence="1" id="KW-0732">Signal</keyword>
<evidence type="ECO:0000256" key="1">
    <source>
        <dbReference type="SAM" id="SignalP"/>
    </source>
</evidence>
<keyword evidence="3" id="KW-1185">Reference proteome</keyword>
<feature type="signal peptide" evidence="1">
    <location>
        <begin position="1"/>
        <end position="24"/>
    </location>
</feature>
<protein>
    <recommendedName>
        <fullName evidence="4">Endonuclease/exonuclease/phosphatase domain-containing protein</fullName>
    </recommendedName>
</protein>
<feature type="chain" id="PRO_5012541264" description="Endonuclease/exonuclease/phosphatase domain-containing protein" evidence="1">
    <location>
        <begin position="25"/>
        <end position="582"/>
    </location>
</feature>
<name>A0A2B4SGP4_STYPI</name>
<organism evidence="2 3">
    <name type="scientific">Stylophora pistillata</name>
    <name type="common">Smooth cauliflower coral</name>
    <dbReference type="NCBI Taxonomy" id="50429"/>
    <lineage>
        <taxon>Eukaryota</taxon>
        <taxon>Metazoa</taxon>
        <taxon>Cnidaria</taxon>
        <taxon>Anthozoa</taxon>
        <taxon>Hexacorallia</taxon>
        <taxon>Scleractinia</taxon>
        <taxon>Astrocoeniina</taxon>
        <taxon>Pocilloporidae</taxon>
        <taxon>Stylophora</taxon>
    </lineage>
</organism>
<dbReference type="EMBL" id="LSMT01000072">
    <property type="protein sequence ID" value="PFX29061.1"/>
    <property type="molecule type" value="Genomic_DNA"/>
</dbReference>
<evidence type="ECO:0008006" key="4">
    <source>
        <dbReference type="Google" id="ProtNLM"/>
    </source>
</evidence>
<gene>
    <name evidence="2" type="ORF">AWC38_SpisGene6213</name>
</gene>
<dbReference type="OrthoDB" id="5985491at2759"/>
<dbReference type="PANTHER" id="PTHR47510">
    <property type="entry name" value="REVERSE TRANSCRIPTASE DOMAIN-CONTAINING PROTEIN"/>
    <property type="match status" value="1"/>
</dbReference>
<sequence length="582" mass="66118">MAATFSGALRLFTIFGVLFVLNAAQESYNCHSRGAESPWLFKHILSKFTTPKFRVRRPVVLWGVHGLTLLAVPEKYITLDITIDMDVESQPGPETDRSFGGVNKNYPMLMRTKPASLKCSELLSLRNKAFKPSPAVLSQFKSLGILKYRRQHSARISRSTSTKKIPVMQGRRFVKAEGLKVDRSNLINILRVNTTDKTSTSKSKGFAVPKCLFTNICGLSKTKSRVRTPVALEADLRSQDIDVCIVSEAHLSTNMPDAVVNIPNYNVFRRDRGWADLDKRKKGVLRSMCETVLKSWMSIGPEVAIVCGGDVNRLDMQEFKALSGWDFVVDFPRRGNACLDNCMTNRADLFGQAYPILMLIKTDHEGFVLPAGLKLKPLRPKVLMRDCREHRKQSFYMVLTTLDWSDFLNEVDINKAVVVLEVKIRAAMNKFMPQKSVHMSSRDPVWMSPLLKCMLRTKSHISLNNKERLSLFNKRISELITENRRKLAAIGSGEWWKGVDALSQRRRSSLINLDKNSLVRLNDYFANLCHDDTYVRPSDMEIPDSVKPPKISERCIWNTLVHVKENGNGTRRPPVLDLERLC</sequence>
<dbReference type="AlphaFoldDB" id="A0A2B4SGP4"/>
<dbReference type="PANTHER" id="PTHR47510:SF3">
    <property type="entry name" value="ENDO_EXONUCLEASE_PHOSPHATASE DOMAIN-CONTAINING PROTEIN"/>
    <property type="match status" value="1"/>
</dbReference>
<comment type="caution">
    <text evidence="2">The sequence shown here is derived from an EMBL/GenBank/DDBJ whole genome shotgun (WGS) entry which is preliminary data.</text>
</comment>
<reference evidence="3" key="1">
    <citation type="journal article" date="2017" name="bioRxiv">
        <title>Comparative analysis of the genomes of Stylophora pistillata and Acropora digitifera provides evidence for extensive differences between species of corals.</title>
        <authorList>
            <person name="Voolstra C.R."/>
            <person name="Li Y."/>
            <person name="Liew Y.J."/>
            <person name="Baumgarten S."/>
            <person name="Zoccola D."/>
            <person name="Flot J.-F."/>
            <person name="Tambutte S."/>
            <person name="Allemand D."/>
            <person name="Aranda M."/>
        </authorList>
    </citation>
    <scope>NUCLEOTIDE SEQUENCE [LARGE SCALE GENOMIC DNA]</scope>
</reference>
<proteinExistence type="predicted"/>
<evidence type="ECO:0000313" key="3">
    <source>
        <dbReference type="Proteomes" id="UP000225706"/>
    </source>
</evidence>